<name>A0A285QGD7_9SPHN</name>
<keyword evidence="3" id="KW-1185">Reference proteome</keyword>
<protein>
    <submittedName>
        <fullName evidence="2">Uncharacterized protein</fullName>
    </submittedName>
</protein>
<feature type="compositionally biased region" description="Basic and acidic residues" evidence="1">
    <location>
        <begin position="25"/>
        <end position="40"/>
    </location>
</feature>
<feature type="region of interest" description="Disordered" evidence="1">
    <location>
        <begin position="1"/>
        <end position="83"/>
    </location>
</feature>
<reference evidence="2 3" key="1">
    <citation type="submission" date="2017-07" db="EMBL/GenBank/DDBJ databases">
        <authorList>
            <person name="Sun Z.S."/>
            <person name="Albrecht U."/>
            <person name="Echele G."/>
            <person name="Lee C.C."/>
        </authorList>
    </citation>
    <scope>NUCLEOTIDE SEQUENCE [LARGE SCALE GENOMIC DNA]</scope>
    <source>
        <strain evidence="2 3">CGMCC 1.12672</strain>
    </source>
</reference>
<evidence type="ECO:0000313" key="3">
    <source>
        <dbReference type="Proteomes" id="UP000219494"/>
    </source>
</evidence>
<feature type="compositionally biased region" description="Basic and acidic residues" evidence="1">
    <location>
        <begin position="62"/>
        <end position="83"/>
    </location>
</feature>
<dbReference type="AlphaFoldDB" id="A0A285QGD7"/>
<gene>
    <name evidence="2" type="ORF">SAMN06297144_0393</name>
</gene>
<evidence type="ECO:0000256" key="1">
    <source>
        <dbReference type="SAM" id="MobiDB-lite"/>
    </source>
</evidence>
<proteinExistence type="predicted"/>
<dbReference type="Proteomes" id="UP000219494">
    <property type="component" value="Unassembled WGS sequence"/>
</dbReference>
<evidence type="ECO:0000313" key="2">
    <source>
        <dbReference type="EMBL" id="SOB79132.1"/>
    </source>
</evidence>
<organism evidence="2 3">
    <name type="scientific">Sphingomonas guangdongensis</name>
    <dbReference type="NCBI Taxonomy" id="1141890"/>
    <lineage>
        <taxon>Bacteria</taxon>
        <taxon>Pseudomonadati</taxon>
        <taxon>Pseudomonadota</taxon>
        <taxon>Alphaproteobacteria</taxon>
        <taxon>Sphingomonadales</taxon>
        <taxon>Sphingomonadaceae</taxon>
        <taxon>Sphingomonas</taxon>
    </lineage>
</organism>
<dbReference type="EMBL" id="OBMI01000001">
    <property type="protein sequence ID" value="SOB79132.1"/>
    <property type="molecule type" value="Genomic_DNA"/>
</dbReference>
<sequence>MIQNDKPEDTQAEPAGSTGGEDDSSTERNGDDSHLHEDQKAPSFPSAEKNDPKRRGGSAADTETKTQDLAKAGRDIDPNKGGD</sequence>
<accession>A0A285QGD7</accession>
<dbReference type="RefSeq" id="WP_144033497.1">
    <property type="nucleotide sequence ID" value="NZ_OBMI01000001.1"/>
</dbReference>